<evidence type="ECO:0008006" key="7">
    <source>
        <dbReference type="Google" id="ProtNLM"/>
    </source>
</evidence>
<accession>A0A0I9UJZ3</accession>
<evidence type="ECO:0000313" key="5">
    <source>
        <dbReference type="Proteomes" id="UP000036847"/>
    </source>
</evidence>
<dbReference type="AlphaFoldDB" id="A0A0I9UJZ3"/>
<reference evidence="3 5" key="4">
    <citation type="submission" date="2019-03" db="EMBL/GenBank/DDBJ databases">
        <title>Complete genome assembly of MDR B. fragilis.</title>
        <authorList>
            <person name="Sydenham T.V."/>
            <person name="Hasman H."/>
            <person name="Justesen U.S."/>
        </authorList>
    </citation>
    <scope>NUCLEOTIDE SEQUENCE [LARGE SCALE GENOMIC DNA]</scope>
    <source>
        <strain evidence="3 5">DCMSKEJBY0001B</strain>
    </source>
</reference>
<organism evidence="2">
    <name type="scientific">Bacteroides fragilis</name>
    <dbReference type="NCBI Taxonomy" id="817"/>
    <lineage>
        <taxon>Bacteria</taxon>
        <taxon>Pseudomonadati</taxon>
        <taxon>Bacteroidota</taxon>
        <taxon>Bacteroidia</taxon>
        <taxon>Bacteroidales</taxon>
        <taxon>Bacteroidaceae</taxon>
        <taxon>Bacteroides</taxon>
    </lineage>
</organism>
<keyword evidence="1" id="KW-0732">Signal</keyword>
<dbReference type="PROSITE" id="PS51257">
    <property type="entry name" value="PROKAR_LIPOPROTEIN"/>
    <property type="match status" value="1"/>
</dbReference>
<gene>
    <name evidence="4" type="ORF">DW228_17255</name>
    <name evidence="3" type="ORF">EC80_019345</name>
    <name evidence="2" type="ORF">EE52_0221820</name>
</gene>
<dbReference type="OrthoDB" id="1007219at2"/>
<evidence type="ECO:0000313" key="4">
    <source>
        <dbReference type="EMBL" id="RHH08455.1"/>
    </source>
</evidence>
<name>A0A0I9UJZ3_BACFG</name>
<reference evidence="4 6" key="3">
    <citation type="submission" date="2018-08" db="EMBL/GenBank/DDBJ databases">
        <title>A genome reference for cultivated species of the human gut microbiota.</title>
        <authorList>
            <person name="Zou Y."/>
            <person name="Xue W."/>
            <person name="Luo G."/>
        </authorList>
    </citation>
    <scope>NUCLEOTIDE SEQUENCE [LARGE SCALE GENOMIC DNA]</scope>
    <source>
        <strain evidence="4 6">AM18-6</strain>
    </source>
</reference>
<dbReference type="EMBL" id="QRJE01000029">
    <property type="protein sequence ID" value="RHH08455.1"/>
    <property type="molecule type" value="Genomic_DNA"/>
</dbReference>
<sequence length="382" mass="45109">MKLLVYIMKKIAFLLLICFLFACSRQAKNIPHSGESLLNKKIYLDSVIVDASYTSGWGNFYLVDSIITFADTYYSKFYDYKANSGDFVAEHFRKGNGPGELNEFMFAYPIRNKKDQCLIVDNSIMLHSFKQQDYELFHHGRINFGWNGVCKDYDSPRAYNMMYLTDYGVDFYYLNDSIIIFPVNLIDRFVSEKEIESDRYDKLHIFGELNVNTMMVERVTGKMPEIYHEKPIPNFESFRFAMRGDTVYVNHYVDSLIYVYLYPDELIYTMGFEGRDVDRNYTQTTELDEGKTFMKDYKTVGSSAGLDYVPETNMLIRTYVKERIIRKTGVQLYQNSNMLADIDVPNYFMFLGYNNGWYYGVRKLPLETENDIRFVFYKFRIE</sequence>
<dbReference type="PATRIC" id="fig|817.51.peg.1208"/>
<dbReference type="Proteomes" id="UP000266644">
    <property type="component" value="Unassembled WGS sequence"/>
</dbReference>
<reference evidence="2" key="1">
    <citation type="book" date="2014" name="THE 24TH EUROPEAN CONGRESS OF CLINICAL MICROBIOLOGY AND INFECTIOUS DISEASES" publisher="ECCMID 2014" city="Barcelona, Spain">
        <title>Identification of resistance genes in three multidrug-resistant Bacteroides fragilis isolates by whole genome sequencing.</title>
        <editorList>
            <person name="Unknown"/>
            <person name="A."/>
        </editorList>
        <authorList>
            <person name="Sydenham T.V."/>
            <person name="Hasman H."/>
            <person name="Wang M."/>
            <person name="Soki J."/>
            <person name="Nagy E."/>
            <person name="Justesen U.S."/>
        </authorList>
    </citation>
    <scope>NUCLEOTIDE SEQUENCE</scope>
    <source>
        <strain evidence="2">DCMOUH0018B</strain>
        <strain evidence="3">DCMSKEJBY0001B</strain>
    </source>
</reference>
<dbReference type="EMBL" id="CP036546">
    <property type="protein sequence ID" value="QCQ46826.1"/>
    <property type="molecule type" value="Genomic_DNA"/>
</dbReference>
<reference evidence="2" key="2">
    <citation type="submission" date="2014-07" db="EMBL/GenBank/DDBJ databases">
        <title>Genetics and epidemiology of antimicrobial resistance in B. fragilis group.</title>
        <authorList>
            <person name="Sydenham T.V."/>
            <person name="Hasman H."/>
            <person name="Kemp M."/>
            <person name="Justesen U.S."/>
        </authorList>
    </citation>
    <scope>NUCLEOTIDE SEQUENCE [LARGE SCALE GENOMIC DNA]</scope>
    <source>
        <strain evidence="2">DCMOUH0018B</strain>
    </source>
</reference>
<evidence type="ECO:0000313" key="6">
    <source>
        <dbReference type="Proteomes" id="UP000266644"/>
    </source>
</evidence>
<feature type="signal peptide" evidence="1">
    <location>
        <begin position="1"/>
        <end position="27"/>
    </location>
</feature>
<feature type="chain" id="PRO_5044366562" description="Lipoprotein" evidence="1">
    <location>
        <begin position="28"/>
        <end position="382"/>
    </location>
</feature>
<evidence type="ECO:0000313" key="2">
    <source>
        <dbReference type="EMBL" id="KFX72979.1"/>
    </source>
</evidence>
<evidence type="ECO:0000256" key="1">
    <source>
        <dbReference type="SAM" id="SignalP"/>
    </source>
</evidence>
<protein>
    <recommendedName>
        <fullName evidence="7">Lipoprotein</fullName>
    </recommendedName>
</protein>
<dbReference type="EMBL" id="JMZZ02000225">
    <property type="protein sequence ID" value="KFX72979.1"/>
    <property type="molecule type" value="Genomic_DNA"/>
</dbReference>
<proteinExistence type="predicted"/>
<evidence type="ECO:0000313" key="3">
    <source>
        <dbReference type="EMBL" id="QCQ46826.1"/>
    </source>
</evidence>
<dbReference type="Proteomes" id="UP000036847">
    <property type="component" value="Chromosome"/>
</dbReference>